<dbReference type="Proteomes" id="UP000286434">
    <property type="component" value="Unassembled WGS sequence"/>
</dbReference>
<evidence type="ECO:0000313" key="14">
    <source>
        <dbReference type="Proteomes" id="UP000078336"/>
    </source>
</evidence>
<evidence type="ECO:0000256" key="4">
    <source>
        <dbReference type="ARBA" id="ARBA00022679"/>
    </source>
</evidence>
<dbReference type="PATRIC" id="fig|33934.6.peg.1220"/>
<dbReference type="CDD" id="cd01170">
    <property type="entry name" value="THZ_kinase"/>
    <property type="match status" value="1"/>
</dbReference>
<keyword evidence="7 11" id="KW-0418">Kinase</keyword>
<feature type="binding site" evidence="11">
    <location>
        <position position="165"/>
    </location>
    <ligand>
        <name>ATP</name>
        <dbReference type="ChEBI" id="CHEBI:30616"/>
    </ligand>
</feature>
<comment type="caution">
    <text evidence="12">The sequence shown here is derived from an EMBL/GenBank/DDBJ whole genome shotgun (WGS) entry which is preliminary data.</text>
</comment>
<dbReference type="GO" id="GO:0009228">
    <property type="term" value="P:thiamine biosynthetic process"/>
    <property type="evidence" value="ECO:0007669"/>
    <property type="project" value="UniProtKB-KW"/>
</dbReference>
<dbReference type="PRINTS" id="PR01099">
    <property type="entry name" value="HYETHTZKNASE"/>
</dbReference>
<dbReference type="InterPro" id="IPR029056">
    <property type="entry name" value="Ribokinase-like"/>
</dbReference>
<proteinExistence type="inferred from homology"/>
<keyword evidence="9 11" id="KW-0460">Magnesium</keyword>
<dbReference type="GO" id="GO:0004417">
    <property type="term" value="F:hydroxyethylthiazole kinase activity"/>
    <property type="evidence" value="ECO:0007669"/>
    <property type="project" value="UniProtKB-UniRule"/>
</dbReference>
<dbReference type="GO" id="GO:0000287">
    <property type="term" value="F:magnesium ion binding"/>
    <property type="evidence" value="ECO:0007669"/>
    <property type="project" value="UniProtKB-UniRule"/>
</dbReference>
<comment type="similarity">
    <text evidence="11">Belongs to the Thz kinase family.</text>
</comment>
<accession>A0A178T3S1</accession>
<comment type="function">
    <text evidence="11">Catalyzes the phosphorylation of the hydroxyl group of 4-methyl-5-beta-hydroxyethylthiazole (THZ).</text>
</comment>
<evidence type="ECO:0000256" key="2">
    <source>
        <dbReference type="ARBA" id="ARBA00001946"/>
    </source>
</evidence>
<dbReference type="NCBIfam" id="TIGR00694">
    <property type="entry name" value="thiM"/>
    <property type="match status" value="1"/>
</dbReference>
<keyword evidence="14" id="KW-1185">Reference proteome</keyword>
<dbReference type="EMBL" id="SBBW01000031">
    <property type="protein sequence ID" value="RWU12642.1"/>
    <property type="molecule type" value="Genomic_DNA"/>
</dbReference>
<keyword evidence="6 11" id="KW-0547">Nucleotide-binding</keyword>
<evidence type="ECO:0000256" key="7">
    <source>
        <dbReference type="ARBA" id="ARBA00022777"/>
    </source>
</evidence>
<feature type="binding site" evidence="11">
    <location>
        <position position="192"/>
    </location>
    <ligand>
        <name>substrate</name>
    </ligand>
</feature>
<dbReference type="EC" id="2.7.1.50" evidence="11"/>
<dbReference type="RefSeq" id="WP_081253644.1">
    <property type="nucleotide sequence ID" value="NZ_CP021838.1"/>
</dbReference>
<evidence type="ECO:0000313" key="15">
    <source>
        <dbReference type="Proteomes" id="UP000286434"/>
    </source>
</evidence>
<organism evidence="12 14">
    <name type="scientific">Anoxybacillus flavithermus</name>
    <dbReference type="NCBI Taxonomy" id="33934"/>
    <lineage>
        <taxon>Bacteria</taxon>
        <taxon>Bacillati</taxon>
        <taxon>Bacillota</taxon>
        <taxon>Bacilli</taxon>
        <taxon>Bacillales</taxon>
        <taxon>Anoxybacillaceae</taxon>
        <taxon>Anoxybacillus</taxon>
    </lineage>
</organism>
<evidence type="ECO:0000256" key="9">
    <source>
        <dbReference type="ARBA" id="ARBA00022842"/>
    </source>
</evidence>
<dbReference type="InterPro" id="IPR000417">
    <property type="entry name" value="Hyethyz_kinase"/>
</dbReference>
<gene>
    <name evidence="11" type="primary">thiM</name>
    <name evidence="13" type="ORF">EA138_08870</name>
    <name evidence="12" type="ORF">TAF16_2866</name>
</gene>
<dbReference type="UniPathway" id="UPA00060">
    <property type="reaction ID" value="UER00139"/>
</dbReference>
<protein>
    <recommendedName>
        <fullName evidence="11">Hydroxyethylthiazole kinase</fullName>
        <ecNumber evidence="11">2.7.1.50</ecNumber>
    </recommendedName>
    <alternativeName>
        <fullName evidence="11">4-methyl-5-beta-hydroxyethylthiazole kinase</fullName>
        <shortName evidence="11">TH kinase</shortName>
        <shortName evidence="11">Thz kinase</shortName>
    </alternativeName>
</protein>
<dbReference type="GO" id="GO:0005524">
    <property type="term" value="F:ATP binding"/>
    <property type="evidence" value="ECO:0007669"/>
    <property type="project" value="UniProtKB-UniRule"/>
</dbReference>
<keyword evidence="4 11" id="KW-0808">Transferase</keyword>
<dbReference type="OrthoDB" id="9778146at2"/>
<dbReference type="Pfam" id="PF02110">
    <property type="entry name" value="HK"/>
    <property type="match status" value="1"/>
</dbReference>
<evidence type="ECO:0000313" key="13">
    <source>
        <dbReference type="EMBL" id="RWU12642.1"/>
    </source>
</evidence>
<feature type="binding site" evidence="11">
    <location>
        <position position="43"/>
    </location>
    <ligand>
        <name>substrate</name>
    </ligand>
</feature>
<dbReference type="Gene3D" id="3.40.1190.20">
    <property type="match status" value="1"/>
</dbReference>
<evidence type="ECO:0000256" key="10">
    <source>
        <dbReference type="ARBA" id="ARBA00022977"/>
    </source>
</evidence>
<dbReference type="AlphaFoldDB" id="A0A178T3S1"/>
<dbReference type="EMBL" id="LUCQ01000179">
    <property type="protein sequence ID" value="OAO76159.1"/>
    <property type="molecule type" value="Genomic_DNA"/>
</dbReference>
<comment type="cofactor">
    <cofactor evidence="2 11">
        <name>Mg(2+)</name>
        <dbReference type="ChEBI" id="CHEBI:18420"/>
    </cofactor>
</comment>
<evidence type="ECO:0000256" key="8">
    <source>
        <dbReference type="ARBA" id="ARBA00022840"/>
    </source>
</evidence>
<sequence>MMNVGQWLTRVRKESPLVHNMTNVVVTNFVANGLLAVGASPVMAYAKEEVADMVRLARALVLNIGTLNETDVEAMLIAGKAANEANIPVIFDPVGAGATAYRTETARRILREVNISILRGNASEIASIAGEQVRTKGVDAGDVQSDLVDVAKKAALMFRSVVVVTGKDDVVTDGERIVIVSNGDAMLTKVTGTGCLLSSVLGAFAGIGDDMMMSSVAALAYYGVAAEKAAKQAKVPGSFQLSFLNALHETSAEEVDQYARIQGE</sequence>
<keyword evidence="10 11" id="KW-0784">Thiamine biosynthesis</keyword>
<evidence type="ECO:0000313" key="12">
    <source>
        <dbReference type="EMBL" id="OAO76159.1"/>
    </source>
</evidence>
<evidence type="ECO:0000256" key="5">
    <source>
        <dbReference type="ARBA" id="ARBA00022723"/>
    </source>
</evidence>
<comment type="pathway">
    <text evidence="3 11">Cofactor biosynthesis; thiamine diphosphate biosynthesis; 4-methyl-5-(2-phosphoethyl)-thiazole from 5-(2-hydroxyethyl)-4-methylthiazole: step 1/1.</text>
</comment>
<feature type="binding site" evidence="11">
    <location>
        <position position="119"/>
    </location>
    <ligand>
        <name>ATP</name>
        <dbReference type="ChEBI" id="CHEBI:30616"/>
    </ligand>
</feature>
<reference evidence="12 14" key="1">
    <citation type="submission" date="2016-03" db="EMBL/GenBank/DDBJ databases">
        <title>Spore heat resistance.</title>
        <authorList>
            <person name="Boekhorst J."/>
            <person name="Berendsen E.M."/>
            <person name="Wells-Bennik M.H."/>
            <person name="Kuipers O.P."/>
        </authorList>
    </citation>
    <scope>NUCLEOTIDE SEQUENCE [LARGE SCALE GENOMIC DNA]</scope>
    <source>
        <strain evidence="12 14">AF16</strain>
    </source>
</reference>
<comment type="catalytic activity">
    <reaction evidence="1 11">
        <text>5-(2-hydroxyethyl)-4-methylthiazole + ATP = 4-methyl-5-(2-phosphooxyethyl)-thiazole + ADP + H(+)</text>
        <dbReference type="Rhea" id="RHEA:24212"/>
        <dbReference type="ChEBI" id="CHEBI:15378"/>
        <dbReference type="ChEBI" id="CHEBI:17957"/>
        <dbReference type="ChEBI" id="CHEBI:30616"/>
        <dbReference type="ChEBI" id="CHEBI:58296"/>
        <dbReference type="ChEBI" id="CHEBI:456216"/>
        <dbReference type="EC" id="2.7.1.50"/>
    </reaction>
</comment>
<evidence type="ECO:0000256" key="6">
    <source>
        <dbReference type="ARBA" id="ARBA00022741"/>
    </source>
</evidence>
<name>A0A178T3S1_9BACL</name>
<dbReference type="SUPFAM" id="SSF53613">
    <property type="entry name" value="Ribokinase-like"/>
    <property type="match status" value="1"/>
</dbReference>
<reference evidence="13 15" key="2">
    <citation type="submission" date="2019-01" db="EMBL/GenBank/DDBJ databases">
        <title>Anoxybacillus flavithermus in powdered infant formula.</title>
        <authorList>
            <person name="Rhee M.S."/>
            <person name="Choi I.-G."/>
            <person name="Cho T.J."/>
            <person name="Park B."/>
        </authorList>
    </citation>
    <scope>NUCLEOTIDE SEQUENCE [LARGE SCALE GENOMIC DNA]</scope>
    <source>
        <strain evidence="13 15">FHS-PPAM212</strain>
    </source>
</reference>
<dbReference type="HAMAP" id="MF_00228">
    <property type="entry name" value="Thz_kinase"/>
    <property type="match status" value="1"/>
</dbReference>
<evidence type="ECO:0000256" key="1">
    <source>
        <dbReference type="ARBA" id="ARBA00001771"/>
    </source>
</evidence>
<evidence type="ECO:0000256" key="3">
    <source>
        <dbReference type="ARBA" id="ARBA00004868"/>
    </source>
</evidence>
<dbReference type="GO" id="GO:0009229">
    <property type="term" value="P:thiamine diphosphate biosynthetic process"/>
    <property type="evidence" value="ECO:0007669"/>
    <property type="project" value="UniProtKB-UniRule"/>
</dbReference>
<keyword evidence="5 11" id="KW-0479">Metal-binding</keyword>
<keyword evidence="8 11" id="KW-0067">ATP-binding</keyword>
<dbReference type="Proteomes" id="UP000078336">
    <property type="component" value="Unassembled WGS sequence"/>
</dbReference>
<dbReference type="PIRSF" id="PIRSF000513">
    <property type="entry name" value="Thz_kinase"/>
    <property type="match status" value="1"/>
</dbReference>
<evidence type="ECO:0000256" key="11">
    <source>
        <dbReference type="HAMAP-Rule" id="MF_00228"/>
    </source>
</evidence>
<dbReference type="NCBIfam" id="NF006830">
    <property type="entry name" value="PRK09355.1"/>
    <property type="match status" value="1"/>
</dbReference>